<dbReference type="EMBL" id="CM045868">
    <property type="protein sequence ID" value="KAI7956723.1"/>
    <property type="molecule type" value="Genomic_DNA"/>
</dbReference>
<gene>
    <name evidence="1" type="ORF">MJO28_003818</name>
</gene>
<keyword evidence="2" id="KW-1185">Reference proteome</keyword>
<evidence type="ECO:0000313" key="1">
    <source>
        <dbReference type="EMBL" id="KAI7956723.1"/>
    </source>
</evidence>
<reference evidence="2" key="1">
    <citation type="journal article" date="2018" name="BMC Genomics">
        <title>Genomic insights into host adaptation between the wheat stripe rust pathogen (Puccinia striiformis f. sp. tritici) and the barley stripe rust pathogen (Puccinia striiformis f. sp. hordei).</title>
        <authorList>
            <person name="Xia C."/>
            <person name="Wang M."/>
            <person name="Yin C."/>
            <person name="Cornejo O.E."/>
            <person name="Hulbert S.H."/>
            <person name="Chen X."/>
        </authorList>
    </citation>
    <scope>NUCLEOTIDE SEQUENCE [LARGE SCALE GENOMIC DNA]</scope>
    <source>
        <strain evidence="2">93-210</strain>
    </source>
</reference>
<reference evidence="1 2" key="3">
    <citation type="journal article" date="2022" name="Microbiol. Spectr.">
        <title>Folding features and dynamics of 3D genome architecture in plant fungal pathogens.</title>
        <authorList>
            <person name="Xia C."/>
        </authorList>
    </citation>
    <scope>NUCLEOTIDE SEQUENCE [LARGE SCALE GENOMIC DNA]</scope>
    <source>
        <strain evidence="1 2">93-210</strain>
    </source>
</reference>
<reference evidence="2" key="2">
    <citation type="journal article" date="2018" name="Mol. Plant Microbe Interact.">
        <title>Genome sequence resources for the wheat stripe rust pathogen (Puccinia striiformis f. sp. tritici) and the barley stripe rust pathogen (Puccinia striiformis f. sp. hordei).</title>
        <authorList>
            <person name="Xia C."/>
            <person name="Wang M."/>
            <person name="Yin C."/>
            <person name="Cornejo O.E."/>
            <person name="Hulbert S.H."/>
            <person name="Chen X."/>
        </authorList>
    </citation>
    <scope>NUCLEOTIDE SEQUENCE [LARGE SCALE GENOMIC DNA]</scope>
    <source>
        <strain evidence="2">93-210</strain>
    </source>
</reference>
<proteinExistence type="predicted"/>
<evidence type="ECO:0000313" key="2">
    <source>
        <dbReference type="Proteomes" id="UP001060170"/>
    </source>
</evidence>
<sequence>MSGRRSPVGPQYPIGDHRLLQHIQHPPPPPTPLAMPRHKRQKASAAISTSSSQPRRIMQTGSSEPNNGDLPPNGEEDIPTPTPSSVQPPSAITADDLEELKKATRVAANALSSSYKSYMPPKLSNQRDKQGKRMIAYPCKLISRPTSDSSCGNLNRHVATCWMKQSESNKNQTLVGLGIKGTGDINPREVNQLCAIWCAEAARPFSALIEASHKALLHPTIRRALPGRQTISTDIHMLYSAVQKNYKTVLETHTGALYLGVDAWQSPNGFDILGTVVYRFAEANSVGSCLEAIPLDFIRLSQSHTGEYLAHSICGIVSDNASNNKVMVSELKKKKWARFKGEPQWIRCFAHVLNLIAQSILQPFGTPKKSKAKNDTRSMAPDGSEDLSSEDELHSRGASESSSDSEDGDGTNDGDETDDGDGTDDRLAPEEDDDETESLTLDDIENASNEDESDAYCQPLAPRMNTAVAENRQTPKPNKAHGATHSSKLKEDVQGSTRQRPPTTTFRAIAKKLRYSPNSKAEFRKVCRKKGCRTPHTIERDVRTRWNSTNAQLISIIRCEEAILEWQRHKQHGVDRKYYVDQSDFKLAHHLTEVLNPFYEITLQILIYGSARLSEIVIFIDQITEHLSTAISGTKYPPALRNACRVGLKLTNKYYSLTDTSPLYQIEIVLHPSFRDEYFKLANWEPEWISEAIRLTRDMWISTYKPKPIEPRASSAVVSKRPKTGMLAGLGGAAAARGGQGLSDPLDIWLAGGLTLKDNEPVNPLKWWLQQKRSGNTHGGLLQMALDVLSCPATSVDVERAFSFGRNDVSSKRHGLSARSLSRGMAVAFYSKNGMIEEGMLAKWKDDIQTEKKGKRKAIVVED</sequence>
<organism evidence="1 2">
    <name type="scientific">Puccinia striiformis f. sp. tritici</name>
    <dbReference type="NCBI Taxonomy" id="168172"/>
    <lineage>
        <taxon>Eukaryota</taxon>
        <taxon>Fungi</taxon>
        <taxon>Dikarya</taxon>
        <taxon>Basidiomycota</taxon>
        <taxon>Pucciniomycotina</taxon>
        <taxon>Pucciniomycetes</taxon>
        <taxon>Pucciniales</taxon>
        <taxon>Pucciniaceae</taxon>
        <taxon>Puccinia</taxon>
    </lineage>
</organism>
<dbReference type="Proteomes" id="UP001060170">
    <property type="component" value="Chromosome 4"/>
</dbReference>
<name>A0ACC0EPB2_9BASI</name>
<protein>
    <submittedName>
        <fullName evidence="1">Uncharacterized protein</fullName>
    </submittedName>
</protein>
<accession>A0ACC0EPB2</accession>
<comment type="caution">
    <text evidence="1">The sequence shown here is derived from an EMBL/GenBank/DDBJ whole genome shotgun (WGS) entry which is preliminary data.</text>
</comment>